<keyword evidence="1" id="KW-0378">Hydrolase</keyword>
<dbReference type="eggNOG" id="COG2317">
    <property type="taxonomic scope" value="Bacteria"/>
</dbReference>
<feature type="binding site" evidence="2">
    <location>
        <position position="287"/>
    </location>
    <ligand>
        <name>Zn(2+)</name>
        <dbReference type="ChEBI" id="CHEBI:29105"/>
        <note>catalytic</note>
    </ligand>
</feature>
<dbReference type="EC" id="3.4.17.19" evidence="1"/>
<evidence type="ECO:0000313" key="6">
    <source>
        <dbReference type="Proteomes" id="UP000009336"/>
    </source>
</evidence>
<dbReference type="PRINTS" id="PR00998">
    <property type="entry name" value="CRBOXYPTASET"/>
</dbReference>
<comment type="cofactor">
    <cofactor evidence="2">
        <name>Zn(2+)</name>
        <dbReference type="ChEBI" id="CHEBI:29105"/>
    </cofactor>
    <text evidence="2">Binds 1 zinc ion per subunit.</text>
</comment>
<keyword evidence="1" id="KW-0645">Protease</keyword>
<dbReference type="PANTHER" id="PTHR34217">
    <property type="entry name" value="METAL-DEPENDENT CARBOXYPEPTIDASE"/>
    <property type="match status" value="1"/>
</dbReference>
<evidence type="ECO:0000256" key="3">
    <source>
        <dbReference type="PIRSR" id="PIRSR006615-2"/>
    </source>
</evidence>
<feature type="transmembrane region" description="Helical" evidence="4">
    <location>
        <begin position="402"/>
        <end position="423"/>
    </location>
</feature>
<dbReference type="GO" id="GO:0004181">
    <property type="term" value="F:metallocarboxypeptidase activity"/>
    <property type="evidence" value="ECO:0007669"/>
    <property type="project" value="UniProtKB-UniRule"/>
</dbReference>
<accession>K8WB09</accession>
<organism evidence="5 6">
    <name type="scientific">Providencia burhodogranariea DSM 19968</name>
    <dbReference type="NCBI Taxonomy" id="1141662"/>
    <lineage>
        <taxon>Bacteria</taxon>
        <taxon>Pseudomonadati</taxon>
        <taxon>Pseudomonadota</taxon>
        <taxon>Gammaproteobacteria</taxon>
        <taxon>Enterobacterales</taxon>
        <taxon>Morganellaceae</taxon>
        <taxon>Providencia</taxon>
    </lineage>
</organism>
<dbReference type="RefSeq" id="WP_008912902.1">
    <property type="nucleotide sequence ID" value="NZ_KB233224.1"/>
</dbReference>
<evidence type="ECO:0000256" key="4">
    <source>
        <dbReference type="SAM" id="Phobius"/>
    </source>
</evidence>
<dbReference type="Proteomes" id="UP000009336">
    <property type="component" value="Unassembled WGS sequence"/>
</dbReference>
<feature type="active site" description="Proton donor/acceptor" evidence="3">
    <location>
        <position position="258"/>
    </location>
</feature>
<evidence type="ECO:0000256" key="1">
    <source>
        <dbReference type="PIRNR" id="PIRNR006615"/>
    </source>
</evidence>
<reference evidence="5 6" key="1">
    <citation type="journal article" date="2012" name="BMC Genomics">
        <title>Comparative genomics of bacteria in the genus Providencia isolated from wild Drosophila melanogaster.</title>
        <authorList>
            <person name="Galac M.R."/>
            <person name="Lazzaro B.P."/>
        </authorList>
    </citation>
    <scope>NUCLEOTIDE SEQUENCE [LARGE SCALE GENOMIC DNA]</scope>
    <source>
        <strain evidence="5 6">DSM 19968</strain>
    </source>
</reference>
<proteinExistence type="inferred from homology"/>
<comment type="function">
    <text evidence="1">Broad specificity carboxypetidase that releases amino acids sequentially from the C-terminus, including neutral, aromatic, polar and basic residues.</text>
</comment>
<protein>
    <recommendedName>
        <fullName evidence="1">Metal-dependent carboxypeptidase</fullName>
        <ecNumber evidence="1">3.4.17.19</ecNumber>
    </recommendedName>
</protein>
<dbReference type="GO" id="GO:0046872">
    <property type="term" value="F:metal ion binding"/>
    <property type="evidence" value="ECO:0007669"/>
    <property type="project" value="UniProtKB-KW"/>
</dbReference>
<keyword evidence="6" id="KW-1185">Reference proteome</keyword>
<dbReference type="CDD" id="cd06460">
    <property type="entry name" value="M32_Taq"/>
    <property type="match status" value="1"/>
</dbReference>
<keyword evidence="2" id="KW-0862">Zinc</keyword>
<dbReference type="Gene3D" id="1.10.1370.30">
    <property type="match status" value="1"/>
</dbReference>
<dbReference type="PANTHER" id="PTHR34217:SF1">
    <property type="entry name" value="CARBOXYPEPTIDASE 1"/>
    <property type="match status" value="1"/>
</dbReference>
<gene>
    <name evidence="5" type="ORF">OOA_14585</name>
</gene>
<feature type="binding site" evidence="2">
    <location>
        <position position="257"/>
    </location>
    <ligand>
        <name>Zn(2+)</name>
        <dbReference type="ChEBI" id="CHEBI:29105"/>
        <note>catalytic</note>
    </ligand>
</feature>
<keyword evidence="1" id="KW-0121">Carboxypeptidase</keyword>
<dbReference type="SUPFAM" id="SSF55486">
    <property type="entry name" value="Metalloproteases ('zincins'), catalytic domain"/>
    <property type="match status" value="1"/>
</dbReference>
<dbReference type="HOGENOM" id="CLU_032916_1_0_6"/>
<keyword evidence="4" id="KW-0472">Membrane</keyword>
<dbReference type="EMBL" id="AKKL01000040">
    <property type="protein sequence ID" value="EKT57101.1"/>
    <property type="molecule type" value="Genomic_DNA"/>
</dbReference>
<sequence length="474" mass="55126">MLDKIKNHYISIYNLEHAHSICYWDQTTMMPNNSYLARANAMAELELIIHEKRVSPEIFNLIEKALFGHDILDEKWIGLQSARQEIILKGIVPSNLMKAIKLASLCCEASWIKNKKNNNWNIYSKDLSQLLNLVREKAERVSQYLSISPYEALLNEHEPGISIKILNELFNEIQSWLPDLISRYSKNNENKNFSKIVSIESQILVNRTLLNDLGFDFTRGRLDVSHHPFCAGNRDDIRITNVFLKNDILAGIYATLHECGHALYESHLPKKFTGMPCDRSCSIGIHESQSLLYEMFLGKSDTFIEYLVSILGSHNVNVTQDVIREHILKLKPFESRINTDELHYLQHIYLRYLVEVEVFDHNLDIKDLPDFWNELSTRLLGFNPQWEHSKGCMEDIHWSAGFFGYFPCYMLGYIYAAQLFSILKIYNFKEINIWLNKNIWSVGQRLTPTKLIESTTGSPVSTNYAKQAFIERYK</sequence>
<dbReference type="PROSITE" id="PS52034">
    <property type="entry name" value="PEPTIDASE_M32"/>
    <property type="match status" value="1"/>
</dbReference>
<dbReference type="STRING" id="1141662.OOA_14585"/>
<keyword evidence="4" id="KW-0812">Transmembrane</keyword>
<dbReference type="PIRSF" id="PIRSF006615">
    <property type="entry name" value="Zn_crbxpep_Taq"/>
    <property type="match status" value="1"/>
</dbReference>
<keyword evidence="1" id="KW-0482">Metalloprotease</keyword>
<comment type="catalytic activity">
    <reaction evidence="1">
        <text>Release of a C-terminal amino acid with broad specificity, except for -Pro.</text>
        <dbReference type="EC" id="3.4.17.19"/>
    </reaction>
</comment>
<comment type="similarity">
    <text evidence="1">Belongs to the peptidase M32 family.</text>
</comment>
<dbReference type="Pfam" id="PF02074">
    <property type="entry name" value="Peptidase_M32"/>
    <property type="match status" value="1"/>
</dbReference>
<dbReference type="GO" id="GO:0006508">
    <property type="term" value="P:proteolysis"/>
    <property type="evidence" value="ECO:0007669"/>
    <property type="project" value="UniProtKB-UniRule"/>
</dbReference>
<evidence type="ECO:0000256" key="2">
    <source>
        <dbReference type="PIRSR" id="PIRSR006615-1"/>
    </source>
</evidence>
<evidence type="ECO:0000313" key="5">
    <source>
        <dbReference type="EMBL" id="EKT57101.1"/>
    </source>
</evidence>
<feature type="binding site" evidence="2">
    <location>
        <position position="261"/>
    </location>
    <ligand>
        <name>Zn(2+)</name>
        <dbReference type="ChEBI" id="CHEBI:29105"/>
        <note>catalytic</note>
    </ligand>
</feature>
<dbReference type="PATRIC" id="fig|1141662.3.peg.2958"/>
<name>K8WB09_9GAMM</name>
<keyword evidence="1 2" id="KW-0479">Metal-binding</keyword>
<dbReference type="AlphaFoldDB" id="K8WB09"/>
<keyword evidence="4" id="KW-1133">Transmembrane helix</keyword>
<comment type="caution">
    <text evidence="5">The sequence shown here is derived from an EMBL/GenBank/DDBJ whole genome shotgun (WGS) entry which is preliminary data.</text>
</comment>
<dbReference type="InterPro" id="IPR001333">
    <property type="entry name" value="Peptidase_M32_Taq"/>
</dbReference>
<dbReference type="OrthoDB" id="9772308at2"/>